<protein>
    <recommendedName>
        <fullName evidence="9">SAFB-like transcription modulator</fullName>
    </recommendedName>
</protein>
<dbReference type="Gene3D" id="1.10.720.30">
    <property type="entry name" value="SAP domain"/>
    <property type="match status" value="1"/>
</dbReference>
<evidence type="ECO:0000259" key="6">
    <source>
        <dbReference type="PROSITE" id="PS50102"/>
    </source>
</evidence>
<dbReference type="PANTHER" id="PTHR15683">
    <property type="entry name" value="SCAFFOLD ATTACHMENT FACTOR B-RELATED"/>
    <property type="match status" value="1"/>
</dbReference>
<feature type="compositionally biased region" description="Basic and acidic residues" evidence="5">
    <location>
        <begin position="643"/>
        <end position="652"/>
    </location>
</feature>
<feature type="domain" description="RRM" evidence="6">
    <location>
        <begin position="281"/>
        <end position="359"/>
    </location>
</feature>
<feature type="compositionally biased region" description="Basic and acidic residues" evidence="5">
    <location>
        <begin position="66"/>
        <end position="119"/>
    </location>
</feature>
<feature type="compositionally biased region" description="Basic and acidic residues" evidence="5">
    <location>
        <begin position="354"/>
        <end position="369"/>
    </location>
</feature>
<feature type="compositionally biased region" description="Low complexity" evidence="5">
    <location>
        <begin position="673"/>
        <end position="684"/>
    </location>
</feature>
<feature type="compositionally biased region" description="Polar residues" evidence="5">
    <location>
        <begin position="689"/>
        <end position="700"/>
    </location>
</feature>
<dbReference type="EMBL" id="HACA01022846">
    <property type="protein sequence ID" value="CDW40207.1"/>
    <property type="molecule type" value="Transcribed_RNA"/>
</dbReference>
<feature type="compositionally biased region" description="Basic and acidic residues" evidence="5">
    <location>
        <begin position="131"/>
        <end position="146"/>
    </location>
</feature>
<dbReference type="GO" id="GO:0050684">
    <property type="term" value="P:regulation of mRNA processing"/>
    <property type="evidence" value="ECO:0007669"/>
    <property type="project" value="TreeGrafter"/>
</dbReference>
<dbReference type="GO" id="GO:0005634">
    <property type="term" value="C:nucleus"/>
    <property type="evidence" value="ECO:0007669"/>
    <property type="project" value="UniProtKB-SubCell"/>
</dbReference>
<dbReference type="Pfam" id="PF02037">
    <property type="entry name" value="SAP"/>
    <property type="match status" value="1"/>
</dbReference>
<dbReference type="GO" id="GO:0006357">
    <property type="term" value="P:regulation of transcription by RNA polymerase II"/>
    <property type="evidence" value="ECO:0007669"/>
    <property type="project" value="TreeGrafter"/>
</dbReference>
<keyword evidence="2 4" id="KW-0694">RNA-binding</keyword>
<name>A0A0K2UQQ4_LEPSM</name>
<evidence type="ECO:0000256" key="5">
    <source>
        <dbReference type="SAM" id="MobiDB-lite"/>
    </source>
</evidence>
<sequence>MSEAPTPGKKRLKDLRVTDLKNQLEKRGLATSGVKAVLSDRLQKHLEDEGHDLDEYDFDAPPPSKESTESKESEDVEMKEAKQEGNDEPEKEKGDSEEKSTSEDNKKNDTEMKCDDKAEASPIDEEDNVSEEDKASTVDSTDKNESKEDDDDEEEEESKDKDKKLNGVDNPPEDDSINLMIEDEENLFAEETRPASPPRPETAPVLQPFTSSDTISLSSRNKAPSENSSMFANRDESESVASNKSEGKDMSKDDSKSGNDLNADDSTESGDPNKKVSSSGRNLWVSGLASSYRATDLKKVFSVHGKVIGAKVVTNSRIPGARCYGYLTMGSFEEASECIKHLNKTELHNRVITVERAKSGESGPPKREDESVEEPSSEKGEESNLTDEPSSSKSSDESNKQNPSSFNREGSTHSSHGSNPRTRSRSPNRGRKRRPRPRFRRLAPGDARHNIRDISPRREDRPTRPGILTFSQIREQREKEKEVEDTKRLRDREIRRLEDERQRRDMERRRRHEEERFERERLELRREREKIEREKAELLKFERERQRFERERLQREKEELERLRWEQSRLEDTRRAIKRPAAGSINEHHPHPHPHHHHNHNRGLGNNDGGGGYYDERKRDPTGGGMPISTDRYGNLTYPNSSNRDDRSRYDSSRGGLSNSGDVSGRRDDYRPSRPSNGPPSNNRHYSGGWNSSAGSSKSNYMIGGSSSRGGGAGGGGNDWNSRGGGGGVNNSSQPNIPRPPILTGISMGVNSYNGGGGNMGSGGGGNGFNGSGFGGGDRYDAYKNNIVPKRY</sequence>
<accession>A0A0K2UQQ4</accession>
<evidence type="ECO:0000256" key="2">
    <source>
        <dbReference type="ARBA" id="ARBA00022884"/>
    </source>
</evidence>
<dbReference type="InterPro" id="IPR012677">
    <property type="entry name" value="Nucleotide-bd_a/b_plait_sf"/>
</dbReference>
<dbReference type="GO" id="GO:0043565">
    <property type="term" value="F:sequence-specific DNA binding"/>
    <property type="evidence" value="ECO:0007669"/>
    <property type="project" value="TreeGrafter"/>
</dbReference>
<dbReference type="GO" id="GO:0003723">
    <property type="term" value="F:RNA binding"/>
    <property type="evidence" value="ECO:0007669"/>
    <property type="project" value="UniProtKB-UniRule"/>
</dbReference>
<feature type="region of interest" description="Disordered" evidence="5">
    <location>
        <begin position="354"/>
        <end position="492"/>
    </location>
</feature>
<dbReference type="SUPFAM" id="SSF54928">
    <property type="entry name" value="RNA-binding domain, RBD"/>
    <property type="match status" value="1"/>
</dbReference>
<evidence type="ECO:0000256" key="1">
    <source>
        <dbReference type="ARBA" id="ARBA00004123"/>
    </source>
</evidence>
<reference evidence="8" key="1">
    <citation type="submission" date="2014-05" db="EMBL/GenBank/DDBJ databases">
        <authorList>
            <person name="Chronopoulou M."/>
        </authorList>
    </citation>
    <scope>NUCLEOTIDE SEQUENCE</scope>
    <source>
        <tissue evidence="8">Whole organism</tissue>
    </source>
</reference>
<dbReference type="PANTHER" id="PTHR15683:SF8">
    <property type="entry name" value="SCAFFOLD ATTACHMENT FACTOR B, ISOFORM B"/>
    <property type="match status" value="1"/>
</dbReference>
<dbReference type="Pfam" id="PF00076">
    <property type="entry name" value="RRM_1"/>
    <property type="match status" value="1"/>
</dbReference>
<feature type="compositionally biased region" description="Polar residues" evidence="5">
    <location>
        <begin position="208"/>
        <end position="231"/>
    </location>
</feature>
<evidence type="ECO:0000313" key="8">
    <source>
        <dbReference type="EMBL" id="CDW40207.1"/>
    </source>
</evidence>
<feature type="compositionally biased region" description="Basic residues" evidence="5">
    <location>
        <begin position="590"/>
        <end position="601"/>
    </location>
</feature>
<dbReference type="Gene3D" id="3.30.70.330">
    <property type="match status" value="1"/>
</dbReference>
<evidence type="ECO:0000259" key="7">
    <source>
        <dbReference type="PROSITE" id="PS50800"/>
    </source>
</evidence>
<feature type="compositionally biased region" description="Polar residues" evidence="5">
    <location>
        <begin position="400"/>
        <end position="419"/>
    </location>
</feature>
<evidence type="ECO:0000256" key="4">
    <source>
        <dbReference type="PROSITE-ProRule" id="PRU00176"/>
    </source>
</evidence>
<organism evidence="8">
    <name type="scientific">Lepeophtheirus salmonis</name>
    <name type="common">Salmon louse</name>
    <name type="synonym">Caligus salmonis</name>
    <dbReference type="NCBI Taxonomy" id="72036"/>
    <lineage>
        <taxon>Eukaryota</taxon>
        <taxon>Metazoa</taxon>
        <taxon>Ecdysozoa</taxon>
        <taxon>Arthropoda</taxon>
        <taxon>Crustacea</taxon>
        <taxon>Multicrustacea</taxon>
        <taxon>Hexanauplia</taxon>
        <taxon>Copepoda</taxon>
        <taxon>Siphonostomatoida</taxon>
        <taxon>Caligidae</taxon>
        <taxon>Lepeophtheirus</taxon>
    </lineage>
</organism>
<feature type="compositionally biased region" description="Acidic residues" evidence="5">
    <location>
        <begin position="49"/>
        <end position="58"/>
    </location>
</feature>
<feature type="region of interest" description="Disordered" evidence="5">
    <location>
        <begin position="583"/>
        <end position="744"/>
    </location>
</feature>
<dbReference type="SMART" id="SM00360">
    <property type="entry name" value="RRM"/>
    <property type="match status" value="1"/>
</dbReference>
<dbReference type="OrthoDB" id="6159259at2759"/>
<dbReference type="InterPro" id="IPR036361">
    <property type="entry name" value="SAP_dom_sf"/>
</dbReference>
<dbReference type="SUPFAM" id="SSF68906">
    <property type="entry name" value="SAP domain"/>
    <property type="match status" value="1"/>
</dbReference>
<feature type="region of interest" description="Disordered" evidence="5">
    <location>
        <begin position="43"/>
        <end position="280"/>
    </location>
</feature>
<dbReference type="InterPro" id="IPR000504">
    <property type="entry name" value="RRM_dom"/>
</dbReference>
<feature type="domain" description="SAP" evidence="7">
    <location>
        <begin position="12"/>
        <end position="46"/>
    </location>
</feature>
<evidence type="ECO:0000256" key="3">
    <source>
        <dbReference type="ARBA" id="ARBA00023242"/>
    </source>
</evidence>
<feature type="compositionally biased region" description="Acidic residues" evidence="5">
    <location>
        <begin position="147"/>
        <end position="157"/>
    </location>
</feature>
<dbReference type="AlphaFoldDB" id="A0A0K2UQQ4"/>
<evidence type="ECO:0008006" key="9">
    <source>
        <dbReference type="Google" id="ProtNLM"/>
    </source>
</evidence>
<dbReference type="InterPro" id="IPR035979">
    <property type="entry name" value="RBD_domain_sf"/>
</dbReference>
<keyword evidence="3" id="KW-0539">Nucleus</keyword>
<feature type="compositionally biased region" description="Basic residues" evidence="5">
    <location>
        <begin position="422"/>
        <end position="441"/>
    </location>
</feature>
<proteinExistence type="predicted"/>
<feature type="compositionally biased region" description="Basic and acidic residues" evidence="5">
    <location>
        <begin position="446"/>
        <end position="463"/>
    </location>
</feature>
<feature type="compositionally biased region" description="Basic and acidic residues" evidence="5">
    <location>
        <begin position="474"/>
        <end position="492"/>
    </location>
</feature>
<dbReference type="SMART" id="SM00513">
    <property type="entry name" value="SAP"/>
    <property type="match status" value="1"/>
</dbReference>
<dbReference type="InterPro" id="IPR051738">
    <property type="entry name" value="SAF_Modulators"/>
</dbReference>
<feature type="compositionally biased region" description="Gly residues" evidence="5">
    <location>
        <begin position="707"/>
        <end position="729"/>
    </location>
</feature>
<dbReference type="InterPro" id="IPR003034">
    <property type="entry name" value="SAP_dom"/>
</dbReference>
<feature type="compositionally biased region" description="Acidic residues" evidence="5">
    <location>
        <begin position="171"/>
        <end position="188"/>
    </location>
</feature>
<feature type="compositionally biased region" description="Basic and acidic residues" evidence="5">
    <location>
        <begin position="245"/>
        <end position="257"/>
    </location>
</feature>
<dbReference type="PROSITE" id="PS50102">
    <property type="entry name" value="RRM"/>
    <property type="match status" value="1"/>
</dbReference>
<dbReference type="PROSITE" id="PS50800">
    <property type="entry name" value="SAP"/>
    <property type="match status" value="1"/>
</dbReference>
<comment type="subcellular location">
    <subcellularLocation>
        <location evidence="1">Nucleus</location>
    </subcellularLocation>
</comment>